<dbReference type="OrthoDB" id="5296913at2"/>
<dbReference type="InterPro" id="IPR050469">
    <property type="entry name" value="Diguanylate_Cyclase"/>
</dbReference>
<gene>
    <name evidence="5" type="ORF">SAMN05443545_106248</name>
</gene>
<dbReference type="FunFam" id="3.30.70.270:FF:000001">
    <property type="entry name" value="Diguanylate cyclase domain protein"/>
    <property type="match status" value="1"/>
</dbReference>
<dbReference type="PROSITE" id="PS50887">
    <property type="entry name" value="GGDEF"/>
    <property type="match status" value="1"/>
</dbReference>
<dbReference type="STRING" id="574349.SAMN05443545_106248"/>
<dbReference type="PANTHER" id="PTHR45138">
    <property type="entry name" value="REGULATORY COMPONENTS OF SENSORY TRANSDUCTION SYSTEM"/>
    <property type="match status" value="1"/>
</dbReference>
<evidence type="ECO:0000256" key="1">
    <source>
        <dbReference type="ARBA" id="ARBA00001946"/>
    </source>
</evidence>
<protein>
    <recommendedName>
        <fullName evidence="2">diguanylate cyclase</fullName>
        <ecNumber evidence="2">2.7.7.65</ecNumber>
    </recommendedName>
</protein>
<feature type="domain" description="GGDEF" evidence="4">
    <location>
        <begin position="175"/>
        <end position="305"/>
    </location>
</feature>
<dbReference type="Gene3D" id="3.30.70.270">
    <property type="match status" value="1"/>
</dbReference>
<organism evidence="5 6">
    <name type="scientific">Aidingimonas halophila</name>
    <dbReference type="NCBI Taxonomy" id="574349"/>
    <lineage>
        <taxon>Bacteria</taxon>
        <taxon>Pseudomonadati</taxon>
        <taxon>Pseudomonadota</taxon>
        <taxon>Gammaproteobacteria</taxon>
        <taxon>Oceanospirillales</taxon>
        <taxon>Halomonadaceae</taxon>
        <taxon>Aidingimonas</taxon>
    </lineage>
</organism>
<dbReference type="InterPro" id="IPR029787">
    <property type="entry name" value="Nucleotide_cyclase"/>
</dbReference>
<evidence type="ECO:0000256" key="3">
    <source>
        <dbReference type="ARBA" id="ARBA00034247"/>
    </source>
</evidence>
<dbReference type="NCBIfam" id="TIGR00254">
    <property type="entry name" value="GGDEF"/>
    <property type="match status" value="1"/>
</dbReference>
<comment type="catalytic activity">
    <reaction evidence="3">
        <text>2 GTP = 3',3'-c-di-GMP + 2 diphosphate</text>
        <dbReference type="Rhea" id="RHEA:24898"/>
        <dbReference type="ChEBI" id="CHEBI:33019"/>
        <dbReference type="ChEBI" id="CHEBI:37565"/>
        <dbReference type="ChEBI" id="CHEBI:58805"/>
        <dbReference type="EC" id="2.7.7.65"/>
    </reaction>
</comment>
<keyword evidence="6" id="KW-1185">Reference proteome</keyword>
<dbReference type="CDD" id="cd00130">
    <property type="entry name" value="PAS"/>
    <property type="match status" value="1"/>
</dbReference>
<evidence type="ECO:0000259" key="4">
    <source>
        <dbReference type="PROSITE" id="PS50887"/>
    </source>
</evidence>
<evidence type="ECO:0000256" key="2">
    <source>
        <dbReference type="ARBA" id="ARBA00012528"/>
    </source>
</evidence>
<dbReference type="SMART" id="SM00267">
    <property type="entry name" value="GGDEF"/>
    <property type="match status" value="1"/>
</dbReference>
<dbReference type="CDD" id="cd01949">
    <property type="entry name" value="GGDEF"/>
    <property type="match status" value="1"/>
</dbReference>
<accession>A0A1H3DEJ0</accession>
<evidence type="ECO:0000313" key="5">
    <source>
        <dbReference type="EMBL" id="SDX64089.1"/>
    </source>
</evidence>
<dbReference type="GO" id="GO:0052621">
    <property type="term" value="F:diguanylate cyclase activity"/>
    <property type="evidence" value="ECO:0007669"/>
    <property type="project" value="UniProtKB-EC"/>
</dbReference>
<dbReference type="InterPro" id="IPR043128">
    <property type="entry name" value="Rev_trsase/Diguanyl_cyclase"/>
</dbReference>
<dbReference type="InterPro" id="IPR000160">
    <property type="entry name" value="GGDEF_dom"/>
</dbReference>
<reference evidence="5 6" key="1">
    <citation type="submission" date="2016-10" db="EMBL/GenBank/DDBJ databases">
        <authorList>
            <person name="de Groot N.N."/>
        </authorList>
    </citation>
    <scope>NUCLEOTIDE SEQUENCE [LARGE SCALE GENOMIC DNA]</scope>
    <source>
        <strain evidence="5 6">DSM 19219</strain>
    </source>
</reference>
<name>A0A1H3DEJ0_9GAMM</name>
<dbReference type="EC" id="2.7.7.65" evidence="2"/>
<comment type="cofactor">
    <cofactor evidence="1">
        <name>Mg(2+)</name>
        <dbReference type="ChEBI" id="CHEBI:18420"/>
    </cofactor>
</comment>
<dbReference type="Gene3D" id="3.30.450.20">
    <property type="entry name" value="PAS domain"/>
    <property type="match status" value="1"/>
</dbReference>
<dbReference type="InterPro" id="IPR000014">
    <property type="entry name" value="PAS"/>
</dbReference>
<dbReference type="Pfam" id="PF00990">
    <property type="entry name" value="GGDEF"/>
    <property type="match status" value="1"/>
</dbReference>
<dbReference type="Proteomes" id="UP000198500">
    <property type="component" value="Unassembled WGS sequence"/>
</dbReference>
<dbReference type="EMBL" id="FNNI01000006">
    <property type="protein sequence ID" value="SDX64089.1"/>
    <property type="molecule type" value="Genomic_DNA"/>
</dbReference>
<dbReference type="PANTHER" id="PTHR45138:SF9">
    <property type="entry name" value="DIGUANYLATE CYCLASE DGCM-RELATED"/>
    <property type="match status" value="1"/>
</dbReference>
<proteinExistence type="predicted"/>
<dbReference type="Pfam" id="PF08447">
    <property type="entry name" value="PAS_3"/>
    <property type="match status" value="1"/>
</dbReference>
<dbReference type="InterPro" id="IPR035965">
    <property type="entry name" value="PAS-like_dom_sf"/>
</dbReference>
<dbReference type="InterPro" id="IPR013655">
    <property type="entry name" value="PAS_fold_3"/>
</dbReference>
<dbReference type="SUPFAM" id="SSF55073">
    <property type="entry name" value="Nucleotide cyclase"/>
    <property type="match status" value="1"/>
</dbReference>
<sequence length="309" mass="34649">MPADHMLPADDRDSLEQLKIMTERIPGMIFQFFRSTQGAMSFPYLAGSGALLGEADKRLLAEDANHAFERIDSEDFPQLMTAIERSAHQQTPLATQFRLRWNADSVRWIAARAQPERRRNGTLWHGVMLDISEQVAHEAHLRRLSDTDALTGLANRRKLMKRLDEEIAKSNRYGTPLSLMLLDLDHFKQVNDTWGHLQGDQVLAEFGSLCTGLIRTEDTLARLGGEEFAILLPLTPQSHCQALAERLRHHIAGHDFGIGQGKVTASIGVAEHRVGESRERLIDRADNSLYIAKEQGRNRVISCTVTAIG</sequence>
<dbReference type="RefSeq" id="WP_092570437.1">
    <property type="nucleotide sequence ID" value="NZ_BMXH01000005.1"/>
</dbReference>
<dbReference type="SUPFAM" id="SSF55785">
    <property type="entry name" value="PYP-like sensor domain (PAS domain)"/>
    <property type="match status" value="1"/>
</dbReference>
<dbReference type="AlphaFoldDB" id="A0A1H3DEJ0"/>
<evidence type="ECO:0000313" key="6">
    <source>
        <dbReference type="Proteomes" id="UP000198500"/>
    </source>
</evidence>